<dbReference type="AlphaFoldDB" id="A0A2T9XXA1"/>
<dbReference type="InterPro" id="IPR020846">
    <property type="entry name" value="MFS_dom"/>
</dbReference>
<feature type="domain" description="Major facilitator superfamily (MFS) profile" evidence="7">
    <location>
        <begin position="42"/>
        <end position="451"/>
    </location>
</feature>
<feature type="transmembrane region" description="Helical" evidence="6">
    <location>
        <begin position="332"/>
        <end position="353"/>
    </location>
</feature>
<organism evidence="8 9">
    <name type="scientific">Furculomyces boomerangus</name>
    <dbReference type="NCBI Taxonomy" id="61424"/>
    <lineage>
        <taxon>Eukaryota</taxon>
        <taxon>Fungi</taxon>
        <taxon>Fungi incertae sedis</taxon>
        <taxon>Zoopagomycota</taxon>
        <taxon>Kickxellomycotina</taxon>
        <taxon>Harpellomycetes</taxon>
        <taxon>Harpellales</taxon>
        <taxon>Harpellaceae</taxon>
        <taxon>Furculomyces</taxon>
    </lineage>
</organism>
<evidence type="ECO:0000256" key="4">
    <source>
        <dbReference type="ARBA" id="ARBA00022989"/>
    </source>
</evidence>
<protein>
    <recommendedName>
        <fullName evidence="7">Major facilitator superfamily (MFS) profile domain-containing protein</fullName>
    </recommendedName>
</protein>
<dbReference type="Proteomes" id="UP000245699">
    <property type="component" value="Unassembled WGS sequence"/>
</dbReference>
<proteinExistence type="predicted"/>
<dbReference type="InterPro" id="IPR036259">
    <property type="entry name" value="MFS_trans_sf"/>
</dbReference>
<evidence type="ECO:0000256" key="6">
    <source>
        <dbReference type="SAM" id="Phobius"/>
    </source>
</evidence>
<accession>A0A2T9XXA1</accession>
<dbReference type="EMBL" id="MBFT01001246">
    <property type="protein sequence ID" value="PVU84709.1"/>
    <property type="molecule type" value="Genomic_DNA"/>
</dbReference>
<feature type="transmembrane region" description="Helical" evidence="6">
    <location>
        <begin position="107"/>
        <end position="127"/>
    </location>
</feature>
<evidence type="ECO:0000256" key="1">
    <source>
        <dbReference type="ARBA" id="ARBA00004141"/>
    </source>
</evidence>
<feature type="transmembrane region" description="Helical" evidence="6">
    <location>
        <begin position="42"/>
        <end position="68"/>
    </location>
</feature>
<evidence type="ECO:0000313" key="8">
    <source>
        <dbReference type="EMBL" id="PVU84709.1"/>
    </source>
</evidence>
<feature type="transmembrane region" description="Helical" evidence="6">
    <location>
        <begin position="393"/>
        <end position="414"/>
    </location>
</feature>
<keyword evidence="9" id="KW-1185">Reference proteome</keyword>
<keyword evidence="4 6" id="KW-1133">Transmembrane helix</keyword>
<reference evidence="8 9" key="1">
    <citation type="journal article" date="2018" name="MBio">
        <title>Comparative Genomics Reveals the Core Gene Toolbox for the Fungus-Insect Symbiosis.</title>
        <authorList>
            <person name="Wang Y."/>
            <person name="Stata M."/>
            <person name="Wang W."/>
            <person name="Stajich J.E."/>
            <person name="White M.M."/>
            <person name="Moncalvo J.M."/>
        </authorList>
    </citation>
    <scope>NUCLEOTIDE SEQUENCE [LARGE SCALE GENOMIC DNA]</scope>
    <source>
        <strain evidence="8 9">AUS-77-4</strain>
    </source>
</reference>
<sequence length="482" mass="53529">MKDNNDVVDLDKEADVLNQAEELSEHEKEIIKKYLLKADIRILPIIVLMLMAALLDRGLIAATLVFGIQKGLKLTSTEEGNVTTFFYITYIICEAPANIILKKVKPHIWFSFIGIGFSITQLVQAYAKNGTSLTLLRCLLGIFEAGVSPGIIGYLNYWYTRSEVSVRMAIFLSAGPVAGIIGAPFSAWIANKKIGNNKPYQNIFQFSGIITLVVSVAAFFIIQDYPDTAKFLTPEERALVVRRLHLEQGLASKTKGSISEAVKFLKDWKIYVFSIIFLGLSNSANILSLFTPTVAVSLGYTATQSSYIAMGGYATGFISMVAYILFLRKKPYWIMITIYSLLTAISYCIAIFAKGKILRVAFLIIAGFGSAPVTPIAISWLSVNQGGVYKGMIATAIQLSVGALGGIISPRLYVRKYFPKFYGGSVFFIASLGLSAFLSLMMTVYMRNENKRRDENPEDVSNLSLAEQRKLYDKHPNFRYKY</sequence>
<evidence type="ECO:0000313" key="9">
    <source>
        <dbReference type="Proteomes" id="UP000245699"/>
    </source>
</evidence>
<evidence type="ECO:0000256" key="2">
    <source>
        <dbReference type="ARBA" id="ARBA00022448"/>
    </source>
</evidence>
<dbReference type="Pfam" id="PF07690">
    <property type="entry name" value="MFS_1"/>
    <property type="match status" value="1"/>
</dbReference>
<keyword evidence="2" id="KW-0813">Transport</keyword>
<feature type="transmembrane region" description="Helical" evidence="6">
    <location>
        <begin position="169"/>
        <end position="190"/>
    </location>
</feature>
<dbReference type="Gene3D" id="1.20.1250.20">
    <property type="entry name" value="MFS general substrate transporter like domains"/>
    <property type="match status" value="2"/>
</dbReference>
<dbReference type="PROSITE" id="PS50850">
    <property type="entry name" value="MFS"/>
    <property type="match status" value="1"/>
</dbReference>
<dbReference type="GO" id="GO:0016020">
    <property type="term" value="C:membrane"/>
    <property type="evidence" value="ECO:0007669"/>
    <property type="project" value="UniProtKB-SubCell"/>
</dbReference>
<evidence type="ECO:0000259" key="7">
    <source>
        <dbReference type="PROSITE" id="PS50850"/>
    </source>
</evidence>
<dbReference type="InterPro" id="IPR011701">
    <property type="entry name" value="MFS"/>
</dbReference>
<feature type="transmembrane region" description="Helical" evidence="6">
    <location>
        <begin position="270"/>
        <end position="295"/>
    </location>
</feature>
<keyword evidence="3 6" id="KW-0812">Transmembrane</keyword>
<dbReference type="PANTHER" id="PTHR43791:SF36">
    <property type="entry name" value="TRANSPORTER, PUTATIVE (AFU_ORTHOLOGUE AFUA_6G08340)-RELATED"/>
    <property type="match status" value="1"/>
</dbReference>
<dbReference type="GO" id="GO:0022857">
    <property type="term" value="F:transmembrane transporter activity"/>
    <property type="evidence" value="ECO:0007669"/>
    <property type="project" value="InterPro"/>
</dbReference>
<dbReference type="SUPFAM" id="SSF103473">
    <property type="entry name" value="MFS general substrate transporter"/>
    <property type="match status" value="1"/>
</dbReference>
<feature type="transmembrane region" description="Helical" evidence="6">
    <location>
        <begin position="426"/>
        <end position="446"/>
    </location>
</feature>
<comment type="caution">
    <text evidence="8">The sequence shown here is derived from an EMBL/GenBank/DDBJ whole genome shotgun (WGS) entry which is preliminary data.</text>
</comment>
<evidence type="ECO:0000256" key="5">
    <source>
        <dbReference type="ARBA" id="ARBA00023136"/>
    </source>
</evidence>
<feature type="transmembrane region" description="Helical" evidence="6">
    <location>
        <begin position="80"/>
        <end position="101"/>
    </location>
</feature>
<feature type="transmembrane region" description="Helical" evidence="6">
    <location>
        <begin position="202"/>
        <end position="222"/>
    </location>
</feature>
<gene>
    <name evidence="8" type="ORF">BB559_007448</name>
</gene>
<evidence type="ECO:0000256" key="3">
    <source>
        <dbReference type="ARBA" id="ARBA00022692"/>
    </source>
</evidence>
<feature type="transmembrane region" description="Helical" evidence="6">
    <location>
        <begin position="307"/>
        <end position="326"/>
    </location>
</feature>
<dbReference type="OrthoDB" id="2962993at2759"/>
<dbReference type="PANTHER" id="PTHR43791">
    <property type="entry name" value="PERMEASE-RELATED"/>
    <property type="match status" value="1"/>
</dbReference>
<keyword evidence="5 6" id="KW-0472">Membrane</keyword>
<feature type="transmembrane region" description="Helical" evidence="6">
    <location>
        <begin position="360"/>
        <end position="381"/>
    </location>
</feature>
<name>A0A2T9XXA1_9FUNG</name>
<comment type="subcellular location">
    <subcellularLocation>
        <location evidence="1">Membrane</location>
        <topology evidence="1">Multi-pass membrane protein</topology>
    </subcellularLocation>
</comment>